<dbReference type="EMBL" id="PXOT01000018">
    <property type="protein sequence ID" value="PSG92659.1"/>
    <property type="molecule type" value="Genomic_DNA"/>
</dbReference>
<comment type="caution">
    <text evidence="2">The sequence shown here is derived from an EMBL/GenBank/DDBJ whole genome shotgun (WGS) entry which is preliminary data.</text>
</comment>
<name>A0A2T1NIB1_9FLAO</name>
<accession>A0A2T1NIB1</accession>
<keyword evidence="1" id="KW-0732">Signal</keyword>
<reference evidence="2 3" key="1">
    <citation type="submission" date="2018-03" db="EMBL/GenBank/DDBJ databases">
        <title>Mesoflavibacter sp. HG37 and Mesoflavibacter sp. HG96 sp.nov., two marine bacteria isolated from seawater of Western Pacific Ocean.</title>
        <authorList>
            <person name="Cheng H."/>
            <person name="Wu Y.-H."/>
            <person name="Guo L.-L."/>
            <person name="Xu X.-W."/>
        </authorList>
    </citation>
    <scope>NUCLEOTIDE SEQUENCE [LARGE SCALE GENOMIC DNA]</scope>
    <source>
        <strain evidence="2 3">KCTC 42117</strain>
    </source>
</reference>
<dbReference type="RefSeq" id="WP_106677394.1">
    <property type="nucleotide sequence ID" value="NZ_JACHWV010000005.1"/>
</dbReference>
<protein>
    <submittedName>
        <fullName evidence="2">Uncharacterized protein</fullName>
    </submittedName>
</protein>
<gene>
    <name evidence="2" type="ORF">C7H61_04245</name>
</gene>
<feature type="chain" id="PRO_5015587177" evidence="1">
    <location>
        <begin position="21"/>
        <end position="146"/>
    </location>
</feature>
<evidence type="ECO:0000313" key="2">
    <source>
        <dbReference type="EMBL" id="PSG92659.1"/>
    </source>
</evidence>
<sequence length="146" mass="16488">MKRTILIIAAVVFGLLNLNATTITTEPNSVTTATMTKDDLVKVYDWYVKTTTGKFRGTAKTLFDAKRRANLVGQNEVVLEQKISNYFILKSELNKKENRLYFWEVKSEKGEAKGFSTSEVSAKKMIQLVAKGDVISYKIIASKRLK</sequence>
<dbReference type="AlphaFoldDB" id="A0A2T1NIB1"/>
<keyword evidence="3" id="KW-1185">Reference proteome</keyword>
<proteinExistence type="predicted"/>
<organism evidence="2 3">
    <name type="scientific">Mesoflavibacter zeaxanthinifaciens subsp. sabulilitoris</name>
    <dbReference type="NCBI Taxonomy" id="1520893"/>
    <lineage>
        <taxon>Bacteria</taxon>
        <taxon>Pseudomonadati</taxon>
        <taxon>Bacteroidota</taxon>
        <taxon>Flavobacteriia</taxon>
        <taxon>Flavobacteriales</taxon>
        <taxon>Flavobacteriaceae</taxon>
        <taxon>Mesoflavibacter</taxon>
    </lineage>
</organism>
<evidence type="ECO:0000313" key="3">
    <source>
        <dbReference type="Proteomes" id="UP000238430"/>
    </source>
</evidence>
<feature type="signal peptide" evidence="1">
    <location>
        <begin position="1"/>
        <end position="20"/>
    </location>
</feature>
<dbReference type="OrthoDB" id="1373944at2"/>
<evidence type="ECO:0000256" key="1">
    <source>
        <dbReference type="SAM" id="SignalP"/>
    </source>
</evidence>
<dbReference type="Proteomes" id="UP000238430">
    <property type="component" value="Unassembled WGS sequence"/>
</dbReference>